<dbReference type="Proteomes" id="UP000074108">
    <property type="component" value="Unassembled WGS sequence"/>
</dbReference>
<evidence type="ECO:0000313" key="2">
    <source>
        <dbReference type="Proteomes" id="UP000074108"/>
    </source>
</evidence>
<organism evidence="1 2">
    <name type="scientific">Bacillus coahuilensis p1.1.43</name>
    <dbReference type="NCBI Taxonomy" id="1150625"/>
    <lineage>
        <taxon>Bacteria</taxon>
        <taxon>Bacillati</taxon>
        <taxon>Bacillota</taxon>
        <taxon>Bacilli</taxon>
        <taxon>Bacillales</taxon>
        <taxon>Bacillaceae</taxon>
        <taxon>Bacillus</taxon>
    </lineage>
</organism>
<keyword evidence="2" id="KW-1185">Reference proteome</keyword>
<dbReference type="PATRIC" id="fig|1150625.3.peg.2004"/>
<dbReference type="EMBL" id="LDYG01000030">
    <property type="protein sequence ID" value="KUP06147.1"/>
    <property type="molecule type" value="Genomic_DNA"/>
</dbReference>
<dbReference type="RefSeq" id="WP_059283050.1">
    <property type="nucleotide sequence ID" value="NZ_LDYG01000030.1"/>
</dbReference>
<accession>A0A147K7W4</accession>
<evidence type="ECO:0000313" key="1">
    <source>
        <dbReference type="EMBL" id="KUP06147.1"/>
    </source>
</evidence>
<reference evidence="1 2" key="1">
    <citation type="journal article" date="2016" name="Front. Microbiol.">
        <title>Microevolution Analysis of Bacillus coahuilensis Unveils Differences in Phosphorus Acquisition Strategies and Their Regulation.</title>
        <authorList>
            <person name="Gomez-Lunar Z."/>
            <person name="Hernandez-Gonzalez I."/>
            <person name="Rodriguez-Torres M.D."/>
            <person name="Souza V."/>
            <person name="Olmedo-Alvarez G."/>
        </authorList>
    </citation>
    <scope>NUCLEOTIDE SEQUENCE [LARGE SCALE GENOMIC DNA]</scope>
    <source>
        <strain evidence="2">p1.1.43</strain>
    </source>
</reference>
<name>A0A147K7W4_9BACI</name>
<dbReference type="GO" id="GO:0031419">
    <property type="term" value="F:cobalamin binding"/>
    <property type="evidence" value="ECO:0007669"/>
    <property type="project" value="InterPro"/>
</dbReference>
<sequence>MIRSNRMEQRTKEEWLTLVDTTLKGKSSDVLNKRIHTTYSTKPLYTQEDIENIPVDELPGQGLSTRGFTKSSNNWINVNPSDLSRKARENQDSLSLTSQEIKKFPIAIIQTALNEIHTPIHFSLSTNEQSELAKELTFPSTTRGVFQSDPITEMVSTGKLWSDKEKRVG</sequence>
<proteinExistence type="predicted"/>
<comment type="caution">
    <text evidence="1">The sequence shown here is derived from an EMBL/GenBank/DDBJ whole genome shotgun (WGS) entry which is preliminary data.</text>
</comment>
<gene>
    <name evidence="1" type="ORF">Q75_09430</name>
</gene>
<dbReference type="Gene3D" id="3.20.20.240">
    <property type="entry name" value="Methylmalonyl-CoA mutase"/>
    <property type="match status" value="1"/>
</dbReference>
<dbReference type="GO" id="GO:0003824">
    <property type="term" value="F:catalytic activity"/>
    <property type="evidence" value="ECO:0007669"/>
    <property type="project" value="InterPro"/>
</dbReference>
<dbReference type="STRING" id="1150625.Q75_09430"/>
<protein>
    <submittedName>
        <fullName evidence="1">Uncharacterized protein</fullName>
    </submittedName>
</protein>
<dbReference type="AlphaFoldDB" id="A0A147K7W4"/>
<dbReference type="InterPro" id="IPR016176">
    <property type="entry name" value="Cbl-dep_enz_cat"/>
</dbReference>
<dbReference type="SUPFAM" id="SSF51703">
    <property type="entry name" value="Cobalamin (vitamin B12)-dependent enzymes"/>
    <property type="match status" value="1"/>
</dbReference>